<dbReference type="Proteomes" id="UP000675920">
    <property type="component" value="Unplaced"/>
</dbReference>
<dbReference type="AlphaFoldDB" id="A0A8B6X1T4"/>
<evidence type="ECO:0000313" key="1">
    <source>
        <dbReference type="Proteomes" id="UP000675920"/>
    </source>
</evidence>
<sequence>MSSKLDTELQKAISALPECVAAGYIDLSSGMLLSMRTVDSHPREVLDLLAAATTDLFQGPNVTMIEQLFKKARGVRDDGQHYFQEIIVNSDNLIHVFIRGKKSPEHVVGFVCRKSANLGMALTKARVSLPALEAAL</sequence>
<proteinExistence type="predicted"/>
<dbReference type="RefSeq" id="WP_028310200.1">
    <property type="nucleotide sequence ID" value="NZ_AXWS01000007.1"/>
</dbReference>
<evidence type="ECO:0000313" key="2">
    <source>
        <dbReference type="RefSeq" id="WP_028310200.1"/>
    </source>
</evidence>
<accession>A0A8B6X1T4</accession>
<dbReference type="OrthoDB" id="3531601at2"/>
<protein>
    <submittedName>
        <fullName evidence="2">Uncharacterized protein</fullName>
    </submittedName>
</protein>
<name>A0A8B6X1T4_9BURK</name>
<organism evidence="1 2">
    <name type="scientific">Derxia gummosa DSM 723</name>
    <dbReference type="NCBI Taxonomy" id="1121388"/>
    <lineage>
        <taxon>Bacteria</taxon>
        <taxon>Pseudomonadati</taxon>
        <taxon>Pseudomonadota</taxon>
        <taxon>Betaproteobacteria</taxon>
        <taxon>Burkholderiales</taxon>
        <taxon>Alcaligenaceae</taxon>
        <taxon>Derxia</taxon>
    </lineage>
</organism>
<reference evidence="2" key="1">
    <citation type="submission" date="2025-08" db="UniProtKB">
        <authorList>
            <consortium name="RefSeq"/>
        </authorList>
    </citation>
    <scope>IDENTIFICATION</scope>
</reference>
<keyword evidence="1" id="KW-1185">Reference proteome</keyword>